<keyword evidence="1" id="KW-1133">Transmembrane helix</keyword>
<evidence type="ECO:0000256" key="1">
    <source>
        <dbReference type="SAM" id="Phobius"/>
    </source>
</evidence>
<dbReference type="Proteomes" id="UP000245702">
    <property type="component" value="Unassembled WGS sequence"/>
</dbReference>
<keyword evidence="1" id="KW-0472">Membrane</keyword>
<evidence type="ECO:0000313" key="2">
    <source>
        <dbReference type="EMBL" id="CVK18461.1"/>
    </source>
</evidence>
<dbReference type="EMBL" id="FCOW01000004">
    <property type="protein sequence ID" value="CVK18461.1"/>
    <property type="molecule type" value="Genomic_DNA"/>
</dbReference>
<feature type="transmembrane region" description="Helical" evidence="1">
    <location>
        <begin position="44"/>
        <end position="61"/>
    </location>
</feature>
<keyword evidence="1" id="KW-0812">Transmembrane</keyword>
<reference evidence="2 3" key="1">
    <citation type="submission" date="2016-01" db="EMBL/GenBank/DDBJ databases">
        <authorList>
            <person name="Brown R."/>
        </authorList>
    </citation>
    <scope>NUCLEOTIDE SEQUENCE [LARGE SCALE GENOMIC DNA]</scope>
    <source>
        <strain evidence="2">Sporomusa sphaeroides DSM 2875</strain>
    </source>
</reference>
<name>A0ABM9W3I6_9FIRM</name>
<evidence type="ECO:0000313" key="3">
    <source>
        <dbReference type="Proteomes" id="UP000245702"/>
    </source>
</evidence>
<comment type="caution">
    <text evidence="2">The sequence shown here is derived from an EMBL/GenBank/DDBJ whole genome shotgun (WGS) entry which is preliminary data.</text>
</comment>
<proteinExistence type="predicted"/>
<organism evidence="2 3">
    <name type="scientific">Sporomusa sphaeroides DSM 2875</name>
    <dbReference type="NCBI Taxonomy" id="1337886"/>
    <lineage>
        <taxon>Bacteria</taxon>
        <taxon>Bacillati</taxon>
        <taxon>Bacillota</taxon>
        <taxon>Negativicutes</taxon>
        <taxon>Selenomonadales</taxon>
        <taxon>Sporomusaceae</taxon>
        <taxon>Sporomusa</taxon>
    </lineage>
</organism>
<gene>
    <name evidence="2" type="ORF">SSPH_01099</name>
</gene>
<protein>
    <submittedName>
        <fullName evidence="2">Uncharacterized protein</fullName>
    </submittedName>
</protein>
<sequence length="71" mass="7600">MDILHMLLRIIVLAISIPFGLLAALIPGYAAGQIVAMIGLPAEIGYYLVGGLVLVVFCAYFQDRITPPKNA</sequence>
<accession>A0ABM9W3I6</accession>
<feature type="transmembrane region" description="Helical" evidence="1">
    <location>
        <begin position="7"/>
        <end position="32"/>
    </location>
</feature>
<dbReference type="RefSeq" id="WP_075756388.1">
    <property type="nucleotide sequence ID" value="NZ_CP146991.1"/>
</dbReference>
<keyword evidence="3" id="KW-1185">Reference proteome</keyword>